<dbReference type="InterPro" id="IPR011044">
    <property type="entry name" value="Quino_amine_DH_bsu"/>
</dbReference>
<keyword evidence="1" id="KW-0326">Glycosidase</keyword>
<dbReference type="RefSeq" id="WP_037272579.1">
    <property type="nucleotide sequence ID" value="NZ_QHKI01000024.1"/>
</dbReference>
<evidence type="ECO:0000256" key="2">
    <source>
        <dbReference type="ARBA" id="ARBA00023326"/>
    </source>
</evidence>
<evidence type="ECO:0000256" key="3">
    <source>
        <dbReference type="SAM" id="MobiDB-lite"/>
    </source>
</evidence>
<dbReference type="SUPFAM" id="SSF50969">
    <property type="entry name" value="YVTN repeat-like/Quinoprotein amine dehydrogenase"/>
    <property type="match status" value="1"/>
</dbReference>
<dbReference type="InterPro" id="IPR036116">
    <property type="entry name" value="FN3_sf"/>
</dbReference>
<dbReference type="Gene3D" id="2.60.40.10">
    <property type="entry name" value="Immunoglobulins"/>
    <property type="match status" value="2"/>
</dbReference>
<name>A0A428Z5D0_KIBAR</name>
<evidence type="ECO:0000256" key="1">
    <source>
        <dbReference type="ARBA" id="ARBA00023295"/>
    </source>
</evidence>
<evidence type="ECO:0000259" key="4">
    <source>
        <dbReference type="PROSITE" id="PS50853"/>
    </source>
</evidence>
<dbReference type="OrthoDB" id="3691453at2"/>
<dbReference type="GO" id="GO:0016798">
    <property type="term" value="F:hydrolase activity, acting on glycosyl bonds"/>
    <property type="evidence" value="ECO:0007669"/>
    <property type="project" value="UniProtKB-KW"/>
</dbReference>
<dbReference type="SMART" id="SM00060">
    <property type="entry name" value="FN3"/>
    <property type="match status" value="2"/>
</dbReference>
<dbReference type="Gene3D" id="2.130.10.10">
    <property type="entry name" value="YVTN repeat-like/Quinoprotein amine dehydrogenase"/>
    <property type="match status" value="1"/>
</dbReference>
<organism evidence="5 6">
    <name type="scientific">Kibdelosporangium aridum</name>
    <dbReference type="NCBI Taxonomy" id="2030"/>
    <lineage>
        <taxon>Bacteria</taxon>
        <taxon>Bacillati</taxon>
        <taxon>Actinomycetota</taxon>
        <taxon>Actinomycetes</taxon>
        <taxon>Pseudonocardiales</taxon>
        <taxon>Pseudonocardiaceae</taxon>
        <taxon>Kibdelosporangium</taxon>
    </lineage>
</organism>
<dbReference type="InterPro" id="IPR013783">
    <property type="entry name" value="Ig-like_fold"/>
</dbReference>
<feature type="domain" description="Fibronectin type-III" evidence="4">
    <location>
        <begin position="433"/>
        <end position="526"/>
    </location>
</feature>
<dbReference type="GO" id="GO:0000272">
    <property type="term" value="P:polysaccharide catabolic process"/>
    <property type="evidence" value="ECO:0007669"/>
    <property type="project" value="UniProtKB-KW"/>
</dbReference>
<feature type="compositionally biased region" description="Basic and acidic residues" evidence="3">
    <location>
        <begin position="338"/>
        <end position="355"/>
    </location>
</feature>
<dbReference type="EMBL" id="QHKI01000024">
    <property type="protein sequence ID" value="RSM81981.1"/>
    <property type="molecule type" value="Genomic_DNA"/>
</dbReference>
<evidence type="ECO:0000313" key="6">
    <source>
        <dbReference type="Proteomes" id="UP000287547"/>
    </source>
</evidence>
<feature type="region of interest" description="Disordered" evidence="3">
    <location>
        <begin position="633"/>
        <end position="672"/>
    </location>
</feature>
<keyword evidence="2" id="KW-0119">Carbohydrate metabolism</keyword>
<dbReference type="SUPFAM" id="SSF49265">
    <property type="entry name" value="Fibronectin type III"/>
    <property type="match status" value="1"/>
</dbReference>
<proteinExistence type="predicted"/>
<feature type="compositionally biased region" description="Pro residues" evidence="3">
    <location>
        <begin position="364"/>
        <end position="380"/>
    </location>
</feature>
<gene>
    <name evidence="5" type="ORF">DMH04_26940</name>
</gene>
<dbReference type="Proteomes" id="UP000287547">
    <property type="component" value="Unassembled WGS sequence"/>
</dbReference>
<feature type="region of interest" description="Disordered" evidence="3">
    <location>
        <begin position="338"/>
        <end position="450"/>
    </location>
</feature>
<protein>
    <submittedName>
        <fullName evidence="5">Fibronectin type III domain-containing protein</fullName>
    </submittedName>
</protein>
<reference evidence="5 6" key="1">
    <citation type="submission" date="2018-05" db="EMBL/GenBank/DDBJ databases">
        <title>Evolution of GPA BGCs.</title>
        <authorList>
            <person name="Waglechner N."/>
            <person name="Wright G.D."/>
        </authorList>
    </citation>
    <scope>NUCLEOTIDE SEQUENCE [LARGE SCALE GENOMIC DNA]</scope>
    <source>
        <strain evidence="5 6">A82846</strain>
    </source>
</reference>
<dbReference type="InterPro" id="IPR003961">
    <property type="entry name" value="FN3_dom"/>
</dbReference>
<feature type="compositionally biased region" description="Low complexity" evidence="3">
    <location>
        <begin position="637"/>
        <end position="650"/>
    </location>
</feature>
<sequence>MALVVAGAIVGVLFGDGVARTVLDTSDGSTWLADDRNGDVVQVNPTTGKPEGRIKAGAPGSDLDVRQRDGRLVVINRATGEVTSIDLATLLASGRRQVTAGSAAEVLLDKNRMYILDREQGTITNVDRASTQTIGDQWRSPKPLTDGAVDGQSRVWALDAEGRLSELEWSDDVNRFVVKQEPQSVQGASGQSALVAHDRGVTVLGADQGVVVQVRTGNDRAIAVPGLKPPLRAADESPADLVPAAVENNGTVILVRADQVLEVRVTDIGCHKPAKPAVLKELVYVPCLDARKVIVLDRDGRRARADIVTPEGGEPELVVDDGRLVVNVPGATSAIVVEHDGSTRAVDIRDPRAHGTDTPQAAASPPPLAGGGPVAPPPPAHVGNGGVHVPKIVAPTSPAQPKQPQQPKPPNSGSQDRTETTPPPPPPTPDEVRPGKVTATARPDGSVLVTWQPGEKRPERYQVLASLANSAVVAQVPGNGTSAVVSTLQPGTTATFFVIGVPPGHAQGQLPTSQASNQVTTFTKPGAPTNIRVSRWKVDNGRWYAWVSWDAGPANGRPITSYVLNIATSTGAPITNKKINRGGNIRNDTSWFACDGNCALTGIALNIHVVAVNEAGAGQPGTAQAVREPILRGSAEPPATDPGDAGNGPDNTGGTGDGSPDTNGGSPGWVVPLGIPSLTAAISAWVARTRRRSRGGRS</sequence>
<accession>A0A428Z5D0</accession>
<dbReference type="InterPro" id="IPR015943">
    <property type="entry name" value="WD40/YVTN_repeat-like_dom_sf"/>
</dbReference>
<keyword evidence="1" id="KW-0378">Hydrolase</keyword>
<dbReference type="PROSITE" id="PS50853">
    <property type="entry name" value="FN3"/>
    <property type="match status" value="1"/>
</dbReference>
<evidence type="ECO:0000313" key="5">
    <source>
        <dbReference type="EMBL" id="RSM81981.1"/>
    </source>
</evidence>
<dbReference type="CDD" id="cd00063">
    <property type="entry name" value="FN3"/>
    <property type="match status" value="2"/>
</dbReference>
<dbReference type="AlphaFoldDB" id="A0A428Z5D0"/>
<comment type="caution">
    <text evidence="5">The sequence shown here is derived from an EMBL/GenBank/DDBJ whole genome shotgun (WGS) entry which is preliminary data.</text>
</comment>
<keyword evidence="2" id="KW-0624">Polysaccharide degradation</keyword>